<evidence type="ECO:0000313" key="5">
    <source>
        <dbReference type="EMBL" id="MBP1047503.1"/>
    </source>
</evidence>
<dbReference type="EMBL" id="JAEDXU010000008">
    <property type="protein sequence ID" value="MBP1047503.1"/>
    <property type="molecule type" value="Genomic_DNA"/>
</dbReference>
<gene>
    <name evidence="5" type="ORF">I6N96_14550</name>
</gene>
<dbReference type="Gene3D" id="1.10.3630.10">
    <property type="entry name" value="yeast vps74-n-term truncation variant domain like"/>
    <property type="match status" value="1"/>
</dbReference>
<dbReference type="Proteomes" id="UP000673375">
    <property type="component" value="Unassembled WGS sequence"/>
</dbReference>
<organism evidence="5 6">
    <name type="scientific">Enterococcus larvae</name>
    <dbReference type="NCBI Taxonomy" id="2794352"/>
    <lineage>
        <taxon>Bacteria</taxon>
        <taxon>Bacillati</taxon>
        <taxon>Bacillota</taxon>
        <taxon>Bacilli</taxon>
        <taxon>Lactobacillales</taxon>
        <taxon>Enterococcaceae</taxon>
        <taxon>Enterococcus</taxon>
    </lineage>
</organism>
<dbReference type="Pfam" id="PF05719">
    <property type="entry name" value="GPP34"/>
    <property type="match status" value="1"/>
</dbReference>
<comment type="subcellular location">
    <subcellularLocation>
        <location evidence="1">Golgi apparatus membrane</location>
        <topology evidence="1">Peripheral membrane protein</topology>
        <orientation evidence="1">Cytoplasmic side</orientation>
    </subcellularLocation>
</comment>
<proteinExistence type="predicted"/>
<name>A0ABS4CM00_9ENTE</name>
<dbReference type="RefSeq" id="WP_209558285.1">
    <property type="nucleotide sequence ID" value="NZ_JAEDXU010000008.1"/>
</dbReference>
<evidence type="ECO:0000256" key="3">
    <source>
        <dbReference type="ARBA" id="ARBA00023121"/>
    </source>
</evidence>
<accession>A0ABS4CM00</accession>
<keyword evidence="3" id="KW-0446">Lipid-binding</keyword>
<evidence type="ECO:0000313" key="6">
    <source>
        <dbReference type="Proteomes" id="UP000673375"/>
    </source>
</evidence>
<dbReference type="InterPro" id="IPR008628">
    <property type="entry name" value="GPP34-like"/>
</dbReference>
<sequence length="218" mass="24579">MKNLTISEQFFLLMMTKKGTIGALNDYGKVSLVMAGLLDLQNAGILKIQESQVVLLETEIPENYQSLAPLAAKIYEMKKRTLEKIADAYGGTFLDRELNLLIQNIRQRLEEKGVIQKKQESGLLGEKVSWFADEAKIGEIIDSLKGAFDNVDEHLDQLTLVLLLQKSNALAQYLSKHDQKVMKEDLKELKHSPLAKDVQKMMNVIDQMYVMLAVVAIV</sequence>
<protein>
    <submittedName>
        <fullName evidence="5">GPP34 family phosphoprotein</fullName>
    </submittedName>
</protein>
<evidence type="ECO:0000256" key="4">
    <source>
        <dbReference type="ARBA" id="ARBA00023136"/>
    </source>
</evidence>
<keyword evidence="4" id="KW-0472">Membrane</keyword>
<keyword evidence="2" id="KW-0333">Golgi apparatus</keyword>
<evidence type="ECO:0000256" key="2">
    <source>
        <dbReference type="ARBA" id="ARBA00023034"/>
    </source>
</evidence>
<evidence type="ECO:0000256" key="1">
    <source>
        <dbReference type="ARBA" id="ARBA00004255"/>
    </source>
</evidence>
<comment type="caution">
    <text evidence="5">The sequence shown here is derived from an EMBL/GenBank/DDBJ whole genome shotgun (WGS) entry which is preliminary data.</text>
</comment>
<reference evidence="5 6" key="1">
    <citation type="submission" date="2020-12" db="EMBL/GenBank/DDBJ databases">
        <title>Vagococcus allomyrinae sp. nov. and Enterococcus lavae sp. nov., isolated from the larvae of Allomyrina dichotoma.</title>
        <authorList>
            <person name="Lee S.D."/>
        </authorList>
    </citation>
    <scope>NUCLEOTIDE SEQUENCE [LARGE SCALE GENOMIC DNA]</scope>
    <source>
        <strain evidence="5 6">BWM-S5</strain>
    </source>
</reference>
<keyword evidence="6" id="KW-1185">Reference proteome</keyword>
<dbReference type="InterPro" id="IPR038261">
    <property type="entry name" value="GPP34-like_sf"/>
</dbReference>